<dbReference type="Pfam" id="PF21530">
    <property type="entry name" value="Pif1_2B_dom"/>
    <property type="match status" value="1"/>
</dbReference>
<evidence type="ECO:0000259" key="4">
    <source>
        <dbReference type="Pfam" id="PF14214"/>
    </source>
</evidence>
<dbReference type="GO" id="GO:0000723">
    <property type="term" value="P:telomere maintenance"/>
    <property type="evidence" value="ECO:0007669"/>
    <property type="project" value="InterPro"/>
</dbReference>
<dbReference type="Gene3D" id="3.40.50.300">
    <property type="entry name" value="P-loop containing nucleotide triphosphate hydrolases"/>
    <property type="match status" value="1"/>
</dbReference>
<dbReference type="GO" id="GO:0006310">
    <property type="term" value="P:DNA recombination"/>
    <property type="evidence" value="ECO:0007669"/>
    <property type="project" value="UniProtKB-KW"/>
</dbReference>
<keyword evidence="1" id="KW-0233">DNA recombination</keyword>
<dbReference type="GO" id="GO:0005524">
    <property type="term" value="F:ATP binding"/>
    <property type="evidence" value="ECO:0007669"/>
    <property type="project" value="UniProtKB-KW"/>
</dbReference>
<organism evidence="6 7">
    <name type="scientific">Mortierella alpina</name>
    <name type="common">Oleaginous fungus</name>
    <name type="synonym">Mortierella renispora</name>
    <dbReference type="NCBI Taxonomy" id="64518"/>
    <lineage>
        <taxon>Eukaryota</taxon>
        <taxon>Fungi</taxon>
        <taxon>Fungi incertae sedis</taxon>
        <taxon>Mucoromycota</taxon>
        <taxon>Mortierellomycotina</taxon>
        <taxon>Mortierellomycetes</taxon>
        <taxon>Mortierellales</taxon>
        <taxon>Mortierellaceae</taxon>
        <taxon>Mortierella</taxon>
    </lineage>
</organism>
<keyword evidence="1" id="KW-0378">Hydrolase</keyword>
<evidence type="ECO:0000313" key="6">
    <source>
        <dbReference type="EMBL" id="KAG9319383.1"/>
    </source>
</evidence>
<keyword evidence="1" id="KW-0234">DNA repair</keyword>
<dbReference type="GO" id="GO:0016787">
    <property type="term" value="F:hydrolase activity"/>
    <property type="evidence" value="ECO:0007669"/>
    <property type="project" value="UniProtKB-KW"/>
</dbReference>
<feature type="region of interest" description="Disordered" evidence="2">
    <location>
        <begin position="404"/>
        <end position="450"/>
    </location>
</feature>
<reference evidence="6" key="1">
    <citation type="submission" date="2021-07" db="EMBL/GenBank/DDBJ databases">
        <title>Draft genome of Mortierella alpina, strain LL118, isolated from an aspen leaf litter sample.</title>
        <authorList>
            <person name="Yang S."/>
            <person name="Vinatzer B.A."/>
        </authorList>
    </citation>
    <scope>NUCLEOTIDE SEQUENCE</scope>
    <source>
        <strain evidence="6">LL118</strain>
    </source>
</reference>
<keyword evidence="1" id="KW-0227">DNA damage</keyword>
<dbReference type="Pfam" id="PF05970">
    <property type="entry name" value="PIF1"/>
    <property type="match status" value="1"/>
</dbReference>
<evidence type="ECO:0000259" key="5">
    <source>
        <dbReference type="Pfam" id="PF21530"/>
    </source>
</evidence>
<feature type="domain" description="Helitron helicase-like" evidence="4">
    <location>
        <begin position="535"/>
        <end position="722"/>
    </location>
</feature>
<dbReference type="GO" id="GO:0006281">
    <property type="term" value="P:DNA repair"/>
    <property type="evidence" value="ECO:0007669"/>
    <property type="project" value="UniProtKB-KW"/>
</dbReference>
<dbReference type="InterPro" id="IPR049163">
    <property type="entry name" value="Pif1-like_2B_dom"/>
</dbReference>
<dbReference type="GO" id="GO:0043139">
    <property type="term" value="F:5'-3' DNA helicase activity"/>
    <property type="evidence" value="ECO:0007669"/>
    <property type="project" value="UniProtKB-EC"/>
</dbReference>
<evidence type="ECO:0000256" key="1">
    <source>
        <dbReference type="RuleBase" id="RU363044"/>
    </source>
</evidence>
<feature type="domain" description="DNA helicase Pif1-like 2B" evidence="5">
    <location>
        <begin position="1194"/>
        <end position="1240"/>
    </location>
</feature>
<comment type="caution">
    <text evidence="6">The sequence shown here is derived from an EMBL/GenBank/DDBJ whole genome shotgun (WGS) entry which is preliminary data.</text>
</comment>
<keyword evidence="1" id="KW-0547">Nucleotide-binding</keyword>
<comment type="catalytic activity">
    <reaction evidence="1">
        <text>ATP + H2O = ADP + phosphate + H(+)</text>
        <dbReference type="Rhea" id="RHEA:13065"/>
        <dbReference type="ChEBI" id="CHEBI:15377"/>
        <dbReference type="ChEBI" id="CHEBI:15378"/>
        <dbReference type="ChEBI" id="CHEBI:30616"/>
        <dbReference type="ChEBI" id="CHEBI:43474"/>
        <dbReference type="ChEBI" id="CHEBI:456216"/>
        <dbReference type="EC" id="5.6.2.3"/>
    </reaction>
</comment>
<dbReference type="PANTHER" id="PTHR45786:SF74">
    <property type="entry name" value="ATP-DEPENDENT DNA HELICASE"/>
    <property type="match status" value="1"/>
</dbReference>
<dbReference type="Pfam" id="PF14214">
    <property type="entry name" value="Helitron_like_N"/>
    <property type="match status" value="1"/>
</dbReference>
<proteinExistence type="inferred from homology"/>
<keyword evidence="1" id="KW-0347">Helicase</keyword>
<feature type="compositionally biased region" description="Basic and acidic residues" evidence="2">
    <location>
        <begin position="67"/>
        <end position="92"/>
    </location>
</feature>
<feature type="region of interest" description="Disordered" evidence="2">
    <location>
        <begin position="59"/>
        <end position="107"/>
    </location>
</feature>
<dbReference type="InterPro" id="IPR025476">
    <property type="entry name" value="Helitron_helicase-like"/>
</dbReference>
<gene>
    <name evidence="6" type="ORF">KVV02_002733</name>
</gene>
<keyword evidence="1" id="KW-0067">ATP-binding</keyword>
<feature type="domain" description="DNA helicase Pif1-like DEAD-box helicase" evidence="3">
    <location>
        <begin position="1046"/>
        <end position="1117"/>
    </location>
</feature>
<dbReference type="InterPro" id="IPR027417">
    <property type="entry name" value="P-loop_NTPase"/>
</dbReference>
<dbReference type="Proteomes" id="UP000717515">
    <property type="component" value="Unassembled WGS sequence"/>
</dbReference>
<name>A0A9P7ZW85_MORAP</name>
<evidence type="ECO:0000256" key="2">
    <source>
        <dbReference type="SAM" id="MobiDB-lite"/>
    </source>
</evidence>
<feature type="compositionally biased region" description="Pro residues" evidence="2">
    <location>
        <begin position="407"/>
        <end position="416"/>
    </location>
</feature>
<feature type="compositionally biased region" description="Basic and acidic residues" evidence="2">
    <location>
        <begin position="429"/>
        <end position="440"/>
    </location>
</feature>
<sequence length="1579" mass="177378">MPSVVTCSACLQEGHARSSSKACMLNRRRLETLPDEAARTAYIASVRANQLYIPLPATQAQQAPQDPQEHRPQEEHNPQDRPQQHNSQDDPQRPQLPPVLDLPGAEPRTHIPIARRPFQQSLVRGANIVGHRHTLGPMVSCPHCKARVWLQERSGGSKTQPVFSICCMKGQVKVPEIKASDRLLEMLSESTRAGKAFRDCIRKYNSALSFTSMGVNSDKDLANVREGVYTYRIQGAVVHEIGQLRPRDGEQRLFAQIYFYDHDDQATVRNGIFNNTLQEDRLKELQTLLEGSNRFCNLYKTIREREAEQGGPIEDIKILLKGAREANGRAQRQYDIPSANEVAVLMPDDGTATEPRDIVIQGKGGYLRRIFETHAVYDPLQYVLLHPRGEDGWTYNAHLMLKKDEVPPPYPPPQAPAFPAVQQDQEVAEEQHQEHAEMHMDAPAGDVEEDDIDDLDDLLDLDDMDIDHLDLGDLGDQDLDNLDVDDLDDLDDLGAENPDLASENEFDDLDLGALDEEARAQDQQPRDKFVTARAYYAYRLQVRPVSDTDARCYFWLFGRLSQQYVVDQYAKIEAGRLFYIKNNQKKLRVDLYKGIMDAINRDRGANETGRLVVLPSSFAGGPRYMNALYQDAMTIVRYYGKPDLFITFTCNPNWDEIKAQLMPGQVPADRPDLVSRVFQLKLKALLHDLINKGAKDCLGKVIAHTWVIEFQKRGLPHAHILLILDAASKIKTAEEIDLVVSAEIPNPTTHPLAYETVTKFKRLQVHLEDHQMIAYAADADLDVVAEVAKDSSLMAWFKLNQNDPQAREHTYPDIPKHYTWRDNRWNKRVKERAVITRMYFVHPKDRERFALRLLLTVVKGATNFEALRTVPDPNDNTREIVYDTFREAALARDLLDNDQEWINLFEEAIVDQMPSRLRHLFAGVLCYCSPSSPDQLWTRFANSLSEDYMQRLRRARQDLPVQDPPIEDDEAPVNDGDAAAQNHPQDMVRSRNAALSDIHSILTEMGSSLDLFQELFALFTGDDINQGLDDVQAPEPQPVDNQALFNEGQRAAYDRVLQAIHDEPVPKKLFFIDGPGGTGKSFLYNSLIARVLEEGREIIAVASSGIAALILHGALAESDASEKQFIKSIYPGLEADALPTHLMADRALLTCLNANVDRLNALATDMMPGQEVIYSAIDSIPDEDSPDAGQYSTEYLNTLSPSGLPPFQLKLKIGQPIMLLRNMNPAKGLCNGTRLIVRELGRRMIGAEIMVGVNSGYHVLIPRPVPSCKSCGRSGHSRSSHGSYPNKPKKIATTEAFLDEIPMEVTEEVPTKAKLTCKSCGRLGHSRSSHQSCPNNPKQIATQESAEGVIPMKSPIARRPFTEDLVSGPDVVDGRYFLGDLVQCPRCSAFVFSQERQGGSKAEPLYSICCQQGKVHLPDIIPDSRLAEIVKTDKGFLPKIRKYNSSMSFASMNAKYDQTLASARDGVYSLKLEGKVTHYIGSLLPTDTEEPKCAQIYIYDPENQAACRQERFEDLDTSTLRRIQAVLDEVNPLCTKYKSLREREQGGEDISDVRIILKTDDTRKQYNKPATSEVAVLLP</sequence>
<protein>
    <recommendedName>
        <fullName evidence="1">ATP-dependent DNA helicase</fullName>
        <ecNumber evidence="1">5.6.2.3</ecNumber>
    </recommendedName>
</protein>
<accession>A0A9P7ZW85</accession>
<evidence type="ECO:0000313" key="7">
    <source>
        <dbReference type="Proteomes" id="UP000717515"/>
    </source>
</evidence>
<dbReference type="EMBL" id="JAIFTL010000471">
    <property type="protein sequence ID" value="KAG9319383.1"/>
    <property type="molecule type" value="Genomic_DNA"/>
</dbReference>
<dbReference type="PANTHER" id="PTHR45786">
    <property type="entry name" value="DNA BINDING PROTEIN-LIKE"/>
    <property type="match status" value="1"/>
</dbReference>
<evidence type="ECO:0000259" key="3">
    <source>
        <dbReference type="Pfam" id="PF05970"/>
    </source>
</evidence>
<comment type="cofactor">
    <cofactor evidence="1">
        <name>Mg(2+)</name>
        <dbReference type="ChEBI" id="CHEBI:18420"/>
    </cofactor>
</comment>
<dbReference type="InterPro" id="IPR010285">
    <property type="entry name" value="DNA_helicase_pif1-like_DEAD"/>
</dbReference>
<dbReference type="EC" id="5.6.2.3" evidence="1"/>
<comment type="similarity">
    <text evidence="1">Belongs to the helicase family.</text>
</comment>
<dbReference type="SUPFAM" id="SSF52540">
    <property type="entry name" value="P-loop containing nucleoside triphosphate hydrolases"/>
    <property type="match status" value="2"/>
</dbReference>